<dbReference type="InterPro" id="IPR036390">
    <property type="entry name" value="WH_DNA-bd_sf"/>
</dbReference>
<evidence type="ECO:0000256" key="1">
    <source>
        <dbReference type="SAM" id="MobiDB-lite"/>
    </source>
</evidence>
<keyword evidence="3" id="KW-1185">Reference proteome</keyword>
<evidence type="ECO:0000313" key="3">
    <source>
        <dbReference type="Proteomes" id="UP001256673"/>
    </source>
</evidence>
<reference evidence="2 3" key="1">
    <citation type="submission" date="2023-09" db="EMBL/GenBank/DDBJ databases">
        <title>Microbacterium fusihabitans sp. nov., Microbacterium phycihabitans sp. nov., and Microbacterium cervinum sp. nov., isolated from dried seaweeds of beach.</title>
        <authorList>
            <person name="Lee S.D."/>
        </authorList>
    </citation>
    <scope>NUCLEOTIDE SEQUENCE [LARGE SCALE GENOMIC DNA]</scope>
    <source>
        <strain evidence="2 3">KSW2-21</strain>
    </source>
</reference>
<sequence>MVIPIRERGRALTLSDPNGVSPYSLDEVWAITRRLSPRDDVRAAARASSGEVLNAYDRLWPLNEAPPSTTWAMFLADDDLRFRYLCFDFDASAGDAASDADRFTYWLEQLNIPHLLCLSGPTGGRHVWVHLDVPTDADAVRDIAYLTRSLFPSLDLAPLTNPRAGCVRPPYAPHRAGGHSAPVADLAAITDHAADEDAPGQLHALLVDLGAELPAPSTEDLHNVVRDDAGKPRVRGRRRPLSMAMDSVLHSDAGPDASHTLVRILAAAAHARWSYQDIREQVHSARGLEHARTRRVGATRQRRTEHQIDKVLTAAWEYAVRYVASHPLSASGDDEDYRQRTATVTTAVQRALARADALPGIWATHNSRVGGSHAQRVVLDAICLYMLQSSQHAVEADVRRLSADTGYGRTSVSRALRALTGEDGTGGWLEVVTNAEGAHAKRYRLATRFSTEESVQKRTQAHMRAIVNALPLARALIRDIGTRLELFAHDVFTAPRSMGRNAGLIYKNTPADGTATFEHLVYRTGLDSDVLRRRIDELTAAGLVERTGGGWRRLSSTVRDFVARTRGVNGYLDQRAARYGEERLVWAWWLAEVTWMERRAKHRRGKKSYSNESDRPDYVAYPRGPSKRRDHKMARRLVRAGYLEQGLVLAA</sequence>
<dbReference type="EMBL" id="JAWDIU010000008">
    <property type="protein sequence ID" value="MDU0328490.1"/>
    <property type="molecule type" value="Genomic_DNA"/>
</dbReference>
<name>A0ABU3S117_9MICO</name>
<dbReference type="SUPFAM" id="SSF46785">
    <property type="entry name" value="Winged helix' DNA-binding domain"/>
    <property type="match status" value="1"/>
</dbReference>
<dbReference type="Proteomes" id="UP001256673">
    <property type="component" value="Unassembled WGS sequence"/>
</dbReference>
<protein>
    <recommendedName>
        <fullName evidence="4">MarR family transcriptional regulator</fullName>
    </recommendedName>
</protein>
<proteinExistence type="predicted"/>
<feature type="region of interest" description="Disordered" evidence="1">
    <location>
        <begin position="604"/>
        <end position="630"/>
    </location>
</feature>
<evidence type="ECO:0008006" key="4">
    <source>
        <dbReference type="Google" id="ProtNLM"/>
    </source>
</evidence>
<comment type="caution">
    <text evidence="2">The sequence shown here is derived from an EMBL/GenBank/DDBJ whole genome shotgun (WGS) entry which is preliminary data.</text>
</comment>
<gene>
    <name evidence="2" type="ORF">RWH43_17155</name>
</gene>
<accession>A0ABU3S117</accession>
<evidence type="ECO:0000313" key="2">
    <source>
        <dbReference type="EMBL" id="MDU0328490.1"/>
    </source>
</evidence>
<organism evidence="2 3">
    <name type="scientific">Microbacterium algihabitans</name>
    <dbReference type="NCBI Taxonomy" id="3075992"/>
    <lineage>
        <taxon>Bacteria</taxon>
        <taxon>Bacillati</taxon>
        <taxon>Actinomycetota</taxon>
        <taxon>Actinomycetes</taxon>
        <taxon>Micrococcales</taxon>
        <taxon>Microbacteriaceae</taxon>
        <taxon>Microbacterium</taxon>
    </lineage>
</organism>
<dbReference type="RefSeq" id="WP_316002085.1">
    <property type="nucleotide sequence ID" value="NZ_JAWDIU010000008.1"/>
</dbReference>